<dbReference type="PROSITE" id="PS50893">
    <property type="entry name" value="ABC_TRANSPORTER_2"/>
    <property type="match status" value="1"/>
</dbReference>
<dbReference type="SMART" id="SM00382">
    <property type="entry name" value="AAA"/>
    <property type="match status" value="1"/>
</dbReference>
<evidence type="ECO:0000256" key="5">
    <source>
        <dbReference type="ARBA" id="ARBA00022741"/>
    </source>
</evidence>
<dbReference type="GO" id="GO:0005886">
    <property type="term" value="C:plasma membrane"/>
    <property type="evidence" value="ECO:0007669"/>
    <property type="project" value="UniProtKB-SubCell"/>
</dbReference>
<evidence type="ECO:0000313" key="10">
    <source>
        <dbReference type="Proteomes" id="UP000236340"/>
    </source>
</evidence>
<dbReference type="AlphaFoldDB" id="A0A2K2H8E2"/>
<dbReference type="GO" id="GO:0015833">
    <property type="term" value="P:peptide transport"/>
    <property type="evidence" value="ECO:0007669"/>
    <property type="project" value="InterPro"/>
</dbReference>
<name>A0A2K2H8E2_9BACT</name>
<dbReference type="Gene3D" id="3.40.50.300">
    <property type="entry name" value="P-loop containing nucleotide triphosphate hydrolases"/>
    <property type="match status" value="1"/>
</dbReference>
<comment type="subcellular location">
    <subcellularLocation>
        <location evidence="1">Cell inner membrane</location>
        <topology evidence="1">Peripheral membrane protein</topology>
    </subcellularLocation>
</comment>
<proteinExistence type="inferred from homology"/>
<keyword evidence="3" id="KW-0813">Transport</keyword>
<protein>
    <submittedName>
        <fullName evidence="9">ABC transporter ATP-binding protein</fullName>
    </submittedName>
</protein>
<dbReference type="SUPFAM" id="SSF52540">
    <property type="entry name" value="P-loop containing nucleoside triphosphate hydrolases"/>
    <property type="match status" value="1"/>
</dbReference>
<comment type="caution">
    <text evidence="9">The sequence shown here is derived from an EMBL/GenBank/DDBJ whole genome shotgun (WGS) entry which is preliminary data.</text>
</comment>
<dbReference type="OrthoDB" id="9809450at2"/>
<dbReference type="GO" id="GO:0005524">
    <property type="term" value="F:ATP binding"/>
    <property type="evidence" value="ECO:0007669"/>
    <property type="project" value="UniProtKB-KW"/>
</dbReference>
<dbReference type="PANTHER" id="PTHR43297:SF2">
    <property type="entry name" value="DIPEPTIDE TRANSPORT ATP-BINDING PROTEIN DPPD"/>
    <property type="match status" value="1"/>
</dbReference>
<dbReference type="EMBL" id="PPFX01000029">
    <property type="protein sequence ID" value="PNU19490.1"/>
    <property type="molecule type" value="Genomic_DNA"/>
</dbReference>
<dbReference type="FunFam" id="3.40.50.300:FF:000016">
    <property type="entry name" value="Oligopeptide ABC transporter ATP-binding component"/>
    <property type="match status" value="1"/>
</dbReference>
<evidence type="ECO:0000256" key="2">
    <source>
        <dbReference type="ARBA" id="ARBA00005417"/>
    </source>
</evidence>
<dbReference type="RefSeq" id="WP_103116004.1">
    <property type="nucleotide sequence ID" value="NZ_PPFX01000029.1"/>
</dbReference>
<dbReference type="Pfam" id="PF00005">
    <property type="entry name" value="ABC_tran"/>
    <property type="match status" value="1"/>
</dbReference>
<evidence type="ECO:0000256" key="1">
    <source>
        <dbReference type="ARBA" id="ARBA00004417"/>
    </source>
</evidence>
<comment type="similarity">
    <text evidence="2">Belongs to the ABC transporter superfamily.</text>
</comment>
<evidence type="ECO:0000313" key="9">
    <source>
        <dbReference type="EMBL" id="PNU19490.1"/>
    </source>
</evidence>
<dbReference type="PANTHER" id="PTHR43297">
    <property type="entry name" value="OLIGOPEPTIDE TRANSPORT ATP-BINDING PROTEIN APPD"/>
    <property type="match status" value="1"/>
</dbReference>
<dbReference type="Pfam" id="PF08352">
    <property type="entry name" value="oligo_HPY"/>
    <property type="match status" value="1"/>
</dbReference>
<dbReference type="NCBIfam" id="TIGR01727">
    <property type="entry name" value="oligo_HPY"/>
    <property type="match status" value="1"/>
</dbReference>
<evidence type="ECO:0000256" key="6">
    <source>
        <dbReference type="ARBA" id="ARBA00022840"/>
    </source>
</evidence>
<dbReference type="InterPro" id="IPR003593">
    <property type="entry name" value="AAA+_ATPase"/>
</dbReference>
<dbReference type="GO" id="GO:0016887">
    <property type="term" value="F:ATP hydrolysis activity"/>
    <property type="evidence" value="ECO:0007669"/>
    <property type="project" value="InterPro"/>
</dbReference>
<keyword evidence="7" id="KW-0472">Membrane</keyword>
<feature type="domain" description="ABC transporter" evidence="8">
    <location>
        <begin position="5"/>
        <end position="255"/>
    </location>
</feature>
<keyword evidence="4" id="KW-1003">Cell membrane</keyword>
<evidence type="ECO:0000256" key="7">
    <source>
        <dbReference type="ARBA" id="ARBA00023136"/>
    </source>
</evidence>
<keyword evidence="5" id="KW-0547">Nucleotide-binding</keyword>
<dbReference type="CDD" id="cd03257">
    <property type="entry name" value="ABC_NikE_OppD_transporters"/>
    <property type="match status" value="1"/>
</dbReference>
<evidence type="ECO:0000259" key="8">
    <source>
        <dbReference type="PROSITE" id="PS50893"/>
    </source>
</evidence>
<reference evidence="9 10" key="1">
    <citation type="journal article" date="2018" name="Genome Announc.">
        <title>Genome Sequence of Geothermobacter sp. HR-1 Iron Reducer from the Loihi Seamount.</title>
        <authorList>
            <person name="Smith H."/>
            <person name="Abuyen K."/>
            <person name="Tremblay J."/>
            <person name="Savalia P."/>
            <person name="Perez-Rodriguez I."/>
            <person name="Emerson D."/>
            <person name="Tully B."/>
            <person name="Amend J."/>
        </authorList>
    </citation>
    <scope>NUCLEOTIDE SEQUENCE [LARGE SCALE GENOMIC DNA]</scope>
    <source>
        <strain evidence="9 10">HR-1</strain>
    </source>
</reference>
<sequence length="320" mass="35350">MPNLLEIHNLKTYFHSGPETLKAIDGIDITIDAGETLALVGESGCGKSMTALSILRLVPEPGRIAEGRIEFSGEDLLLLPEEEIRRIRGNRIAMIFQEPMTSLNPVFRVGDQIFEVLRLHRGMNRREATSAAARLLEQVGIPEPKQRLLDYPHQLSGGLRQRVMIAMALACDPQLLIADEPTTALDVTIQAQIMDLLAELKSSRDMATLLISHDLGVVAENADRVAIMYAGLIVETATTTSLFGNPLHPYTRGLLSCIPRLGDVRERLDPIPGQVPDVRNLPAGCSFRDRCPEAFGPCVEGCPPLREVEPGHWARCWRNR</sequence>
<dbReference type="Proteomes" id="UP000236340">
    <property type="component" value="Unassembled WGS sequence"/>
</dbReference>
<dbReference type="InterPro" id="IPR003439">
    <property type="entry name" value="ABC_transporter-like_ATP-bd"/>
</dbReference>
<dbReference type="InterPro" id="IPR027417">
    <property type="entry name" value="P-loop_NTPase"/>
</dbReference>
<accession>A0A2K2H8E2</accession>
<organism evidence="9 10">
    <name type="scientific">Geothermobacter hydrogeniphilus</name>
    <dbReference type="NCBI Taxonomy" id="1969733"/>
    <lineage>
        <taxon>Bacteria</taxon>
        <taxon>Pseudomonadati</taxon>
        <taxon>Thermodesulfobacteriota</taxon>
        <taxon>Desulfuromonadia</taxon>
        <taxon>Desulfuromonadales</taxon>
        <taxon>Geothermobacteraceae</taxon>
        <taxon>Geothermobacter</taxon>
    </lineage>
</organism>
<dbReference type="InterPro" id="IPR013563">
    <property type="entry name" value="Oligopep_ABC_C"/>
</dbReference>
<evidence type="ECO:0000256" key="4">
    <source>
        <dbReference type="ARBA" id="ARBA00022475"/>
    </source>
</evidence>
<keyword evidence="6 9" id="KW-0067">ATP-binding</keyword>
<dbReference type="InterPro" id="IPR050388">
    <property type="entry name" value="ABC_Ni/Peptide_Import"/>
</dbReference>
<gene>
    <name evidence="9" type="ORF">C2E25_12165</name>
</gene>
<evidence type="ECO:0000256" key="3">
    <source>
        <dbReference type="ARBA" id="ARBA00022448"/>
    </source>
</evidence>